<comment type="caution">
    <text evidence="2">The sequence shown here is derived from an EMBL/GenBank/DDBJ whole genome shotgun (WGS) entry which is preliminary data.</text>
</comment>
<dbReference type="Proteomes" id="UP000178323">
    <property type="component" value="Unassembled WGS sequence"/>
</dbReference>
<dbReference type="AlphaFoldDB" id="A0A1F5S495"/>
<evidence type="ECO:0008006" key="4">
    <source>
        <dbReference type="Google" id="ProtNLM"/>
    </source>
</evidence>
<accession>A0A1F5S495</accession>
<organism evidence="2 3">
    <name type="scientific">Candidatus Falkowbacteria bacterium RBG_13_39_14</name>
    <dbReference type="NCBI Taxonomy" id="1797985"/>
    <lineage>
        <taxon>Bacteria</taxon>
        <taxon>Candidatus Falkowiibacteriota</taxon>
    </lineage>
</organism>
<evidence type="ECO:0000313" key="2">
    <source>
        <dbReference type="EMBL" id="OGF21504.1"/>
    </source>
</evidence>
<reference evidence="2 3" key="1">
    <citation type="journal article" date="2016" name="Nat. Commun.">
        <title>Thousands of microbial genomes shed light on interconnected biogeochemical processes in an aquifer system.</title>
        <authorList>
            <person name="Anantharaman K."/>
            <person name="Brown C.T."/>
            <person name="Hug L.A."/>
            <person name="Sharon I."/>
            <person name="Castelle C.J."/>
            <person name="Probst A.J."/>
            <person name="Thomas B.C."/>
            <person name="Singh A."/>
            <person name="Wilkins M.J."/>
            <person name="Karaoz U."/>
            <person name="Brodie E.L."/>
            <person name="Williams K.H."/>
            <person name="Hubbard S.S."/>
            <person name="Banfield J.F."/>
        </authorList>
    </citation>
    <scope>NUCLEOTIDE SEQUENCE [LARGE SCALE GENOMIC DNA]</scope>
</reference>
<name>A0A1F5S495_9BACT</name>
<dbReference type="EMBL" id="MFFS01000060">
    <property type="protein sequence ID" value="OGF21504.1"/>
    <property type="molecule type" value="Genomic_DNA"/>
</dbReference>
<keyword evidence="1" id="KW-0472">Membrane</keyword>
<keyword evidence="1" id="KW-0812">Transmembrane</keyword>
<dbReference type="PANTHER" id="PTHR33133">
    <property type="entry name" value="OS08G0107100 PROTEIN-RELATED"/>
    <property type="match status" value="1"/>
</dbReference>
<feature type="transmembrane region" description="Helical" evidence="1">
    <location>
        <begin position="31"/>
        <end position="53"/>
    </location>
</feature>
<evidence type="ECO:0000256" key="1">
    <source>
        <dbReference type="SAM" id="Phobius"/>
    </source>
</evidence>
<feature type="transmembrane region" description="Helical" evidence="1">
    <location>
        <begin position="65"/>
        <end position="96"/>
    </location>
</feature>
<proteinExistence type="predicted"/>
<gene>
    <name evidence="2" type="ORF">A2Y83_04475</name>
</gene>
<feature type="transmembrane region" description="Helical" evidence="1">
    <location>
        <begin position="249"/>
        <end position="273"/>
    </location>
</feature>
<feature type="transmembrane region" description="Helical" evidence="1">
    <location>
        <begin position="161"/>
        <end position="192"/>
    </location>
</feature>
<sequence length="277" mass="31025">MPIKQPSSNLISITDLFKNSWKFFKENYKKLILITLAALVPIIVLQAAAKALLSQGSLQIEENMGAIAATALILFLISIVIALLSIIQQIALIYFADQKNIARESSVKECYQTSKSYFLSYLWISAIILLIMLIGALGIMFTIGLSAIFKTVFASKYILLALISLSFIAAMLIFFYLLYLSVCFMFSYFILISENIKGWEALKKSKALVSERWWNTVVKLIILNLIILAISLISVLIKMIPQKTISGALGTLFTLIFSLAAIPFTAVYFYFIYKSLS</sequence>
<evidence type="ECO:0000313" key="3">
    <source>
        <dbReference type="Proteomes" id="UP000178323"/>
    </source>
</evidence>
<feature type="transmembrane region" description="Helical" evidence="1">
    <location>
        <begin position="117"/>
        <end position="149"/>
    </location>
</feature>
<protein>
    <recommendedName>
        <fullName evidence="4">Glycerophosphoryl diester phosphodiesterase membrane domain-containing protein</fullName>
    </recommendedName>
</protein>
<feature type="transmembrane region" description="Helical" evidence="1">
    <location>
        <begin position="213"/>
        <end position="237"/>
    </location>
</feature>
<keyword evidence="1" id="KW-1133">Transmembrane helix</keyword>
<dbReference type="PANTHER" id="PTHR33133:SF1">
    <property type="entry name" value="EXPRESSED PROTEIN-RELATED"/>
    <property type="match status" value="1"/>
</dbReference>
<dbReference type="STRING" id="1797985.A2Y83_04475"/>